<dbReference type="SUPFAM" id="SSF54593">
    <property type="entry name" value="Glyoxalase/Bleomycin resistance protein/Dihydroxybiphenyl dioxygenase"/>
    <property type="match status" value="1"/>
</dbReference>
<accession>A0AAV9NNJ7</accession>
<dbReference type="GeneID" id="89972844"/>
<gene>
    <name evidence="2" type="ORF">LTR84_004666</name>
</gene>
<evidence type="ECO:0000313" key="3">
    <source>
        <dbReference type="Proteomes" id="UP001358417"/>
    </source>
</evidence>
<feature type="domain" description="VOC" evidence="1">
    <location>
        <begin position="6"/>
        <end position="156"/>
    </location>
</feature>
<dbReference type="InterPro" id="IPR004360">
    <property type="entry name" value="Glyas_Fos-R_dOase_dom"/>
</dbReference>
<protein>
    <recommendedName>
        <fullName evidence="1">VOC domain-containing protein</fullName>
    </recommendedName>
</protein>
<name>A0AAV9NNJ7_9EURO</name>
<evidence type="ECO:0000313" key="2">
    <source>
        <dbReference type="EMBL" id="KAK5062593.1"/>
    </source>
</evidence>
<dbReference type="Proteomes" id="UP001358417">
    <property type="component" value="Unassembled WGS sequence"/>
</dbReference>
<reference evidence="2 3" key="1">
    <citation type="submission" date="2023-08" db="EMBL/GenBank/DDBJ databases">
        <title>Black Yeasts Isolated from many extreme environments.</title>
        <authorList>
            <person name="Coleine C."/>
            <person name="Stajich J.E."/>
            <person name="Selbmann L."/>
        </authorList>
    </citation>
    <scope>NUCLEOTIDE SEQUENCE [LARGE SCALE GENOMIC DNA]</scope>
    <source>
        <strain evidence="2 3">CCFEE 5792</strain>
    </source>
</reference>
<evidence type="ECO:0000259" key="1">
    <source>
        <dbReference type="PROSITE" id="PS51819"/>
    </source>
</evidence>
<dbReference type="InterPro" id="IPR029068">
    <property type="entry name" value="Glyas_Bleomycin-R_OHBP_Dase"/>
</dbReference>
<dbReference type="Pfam" id="PF00903">
    <property type="entry name" value="Glyoxalase"/>
    <property type="match status" value="1"/>
</dbReference>
<dbReference type="RefSeq" id="XP_064710865.1">
    <property type="nucleotide sequence ID" value="XM_064848241.1"/>
</dbReference>
<dbReference type="PROSITE" id="PS51819">
    <property type="entry name" value="VOC"/>
    <property type="match status" value="1"/>
</dbReference>
<dbReference type="InterPro" id="IPR037523">
    <property type="entry name" value="VOC_core"/>
</dbReference>
<dbReference type="Gene3D" id="3.10.180.10">
    <property type="entry name" value="2,3-Dihydroxybiphenyl 1,2-Dioxygenase, domain 1"/>
    <property type="match status" value="1"/>
</dbReference>
<organism evidence="2 3">
    <name type="scientific">Exophiala bonariae</name>
    <dbReference type="NCBI Taxonomy" id="1690606"/>
    <lineage>
        <taxon>Eukaryota</taxon>
        <taxon>Fungi</taxon>
        <taxon>Dikarya</taxon>
        <taxon>Ascomycota</taxon>
        <taxon>Pezizomycotina</taxon>
        <taxon>Eurotiomycetes</taxon>
        <taxon>Chaetothyriomycetidae</taxon>
        <taxon>Chaetothyriales</taxon>
        <taxon>Herpotrichiellaceae</taxon>
        <taxon>Exophiala</taxon>
    </lineage>
</organism>
<proteinExistence type="predicted"/>
<dbReference type="AlphaFoldDB" id="A0AAV9NNJ7"/>
<comment type="caution">
    <text evidence="2">The sequence shown here is derived from an EMBL/GenBank/DDBJ whole genome shotgun (WGS) entry which is preliminary data.</text>
</comment>
<keyword evidence="3" id="KW-1185">Reference proteome</keyword>
<sequence>MSFNRAVNHIAISCTDLEALTKWYMRNFGFELIGAVRHFKRSEDPTPFETIFVSYPDTLKELKFAILTAGNGVGLELFQFIDPAPAFRGQEFEFTRPGYFHICITDPDPEGLLKNVISDGGKQIGDWMDYSRYGLYGQKGVYMQDPWGNTVEVMSLSIERVCSAGGGIAWYKQQELEKTGKFS</sequence>
<dbReference type="EMBL" id="JAVRRD010000002">
    <property type="protein sequence ID" value="KAK5062593.1"/>
    <property type="molecule type" value="Genomic_DNA"/>
</dbReference>